<organism evidence="1 2">
    <name type="scientific">Parapontixanthobacter aurantiacus</name>
    <dbReference type="NCBI Taxonomy" id="1463599"/>
    <lineage>
        <taxon>Bacteria</taxon>
        <taxon>Pseudomonadati</taxon>
        <taxon>Pseudomonadota</taxon>
        <taxon>Alphaproteobacteria</taxon>
        <taxon>Sphingomonadales</taxon>
        <taxon>Erythrobacteraceae</taxon>
        <taxon>Parapontixanthobacter</taxon>
    </lineage>
</organism>
<dbReference type="AlphaFoldDB" id="A0A844ZDZ4"/>
<name>A0A844ZDZ4_9SPHN</name>
<dbReference type="PANTHER" id="PTHR36451:SF1">
    <property type="entry name" value="OMEGA-HYDROXY-BETA-DIHYDROMENAQUINONE-9 SULFOTRANSFERASE STF3"/>
    <property type="match status" value="1"/>
</dbReference>
<dbReference type="RefSeq" id="WP_160682111.1">
    <property type="nucleotide sequence ID" value="NZ_WTYW01000001.1"/>
</dbReference>
<dbReference type="SUPFAM" id="SSF52540">
    <property type="entry name" value="P-loop containing nucleoside triphosphate hydrolases"/>
    <property type="match status" value="1"/>
</dbReference>
<dbReference type="Gene3D" id="3.40.50.300">
    <property type="entry name" value="P-loop containing nucleotide triphosphate hydrolases"/>
    <property type="match status" value="1"/>
</dbReference>
<dbReference type="GO" id="GO:0016740">
    <property type="term" value="F:transferase activity"/>
    <property type="evidence" value="ECO:0007669"/>
    <property type="project" value="UniProtKB-KW"/>
</dbReference>
<dbReference type="PANTHER" id="PTHR36451">
    <property type="entry name" value="PAPS-DEPENDENT SULFOTRANSFERASE STF3"/>
    <property type="match status" value="1"/>
</dbReference>
<evidence type="ECO:0000313" key="2">
    <source>
        <dbReference type="Proteomes" id="UP000433104"/>
    </source>
</evidence>
<keyword evidence="2" id="KW-1185">Reference proteome</keyword>
<keyword evidence="1" id="KW-0808">Transferase</keyword>
<dbReference type="EMBL" id="WTYW01000001">
    <property type="protein sequence ID" value="MXO85744.1"/>
    <property type="molecule type" value="Genomic_DNA"/>
</dbReference>
<gene>
    <name evidence="1" type="ORF">GRI38_06825</name>
</gene>
<dbReference type="Proteomes" id="UP000433104">
    <property type="component" value="Unassembled WGS sequence"/>
</dbReference>
<reference evidence="1 2" key="1">
    <citation type="submission" date="2019-12" db="EMBL/GenBank/DDBJ databases">
        <title>Genomic-based taxomic classification of the family Erythrobacteraceae.</title>
        <authorList>
            <person name="Xu L."/>
        </authorList>
    </citation>
    <scope>NUCLEOTIDE SEQUENCE [LARGE SCALE GENOMIC DNA]</scope>
    <source>
        <strain evidence="1 2">MCCC 1A09962</strain>
    </source>
</reference>
<dbReference type="InterPro" id="IPR027417">
    <property type="entry name" value="P-loop_NTPase"/>
</dbReference>
<protein>
    <submittedName>
        <fullName evidence="1">Sulfotransferase</fullName>
    </submittedName>
</protein>
<sequence>MGNKPVRRHLLDRSPRVDRLNALIAKGFERGWLFVPDLSPEAIWKAGAKGHDPADEHSGRLPEDVADFRLRLDRLCEALSSEAALNPLGQVFAWGQLTRIVAQRHRLGAYWRKHPEVLETQLAPPIVVVGQMRAGTTRIHRLLAADPAHCATRFCDSWNPAPQSPDLRPMKSAAALAFAHWLNPWLETIHPFGASRADEELGWLAAALDHCAAEAQWRIPSFTAFSENRDPLPVYREFARILRTDAAHCGNAGRPRVMKTPQFAEDLPSLFAVLPEARIVVARRSSEDVLESAVSLVANQMAMQTDAAEEAALRAEWQRKIALREERADAALRTFSGRVAEVDFAALGEDWQSAIADVYDALGLTLDDAARQAMAREMLKGKNGAHRRHRSQWRQFARAARPTFGPAGGNGLGAQGNAR</sequence>
<evidence type="ECO:0000313" key="1">
    <source>
        <dbReference type="EMBL" id="MXO85744.1"/>
    </source>
</evidence>
<dbReference type="InterPro" id="IPR052736">
    <property type="entry name" value="Stf3_sulfotransferase"/>
</dbReference>
<proteinExistence type="predicted"/>
<comment type="caution">
    <text evidence="1">The sequence shown here is derived from an EMBL/GenBank/DDBJ whole genome shotgun (WGS) entry which is preliminary data.</text>
</comment>
<accession>A0A844ZDZ4</accession>
<dbReference type="Pfam" id="PF13469">
    <property type="entry name" value="Sulfotransfer_3"/>
    <property type="match status" value="1"/>
</dbReference>
<dbReference type="OrthoDB" id="9777890at2"/>